<accession>A0ABU2HQV9</accession>
<evidence type="ECO:0000313" key="1">
    <source>
        <dbReference type="EMBL" id="MDS9466950.1"/>
    </source>
</evidence>
<dbReference type="EMBL" id="JAVQLW010000001">
    <property type="protein sequence ID" value="MDS9466950.1"/>
    <property type="molecule type" value="Genomic_DNA"/>
</dbReference>
<dbReference type="Proteomes" id="UP001269144">
    <property type="component" value="Unassembled WGS sequence"/>
</dbReference>
<proteinExistence type="predicted"/>
<gene>
    <name evidence="1" type="ORF">RGQ15_05075</name>
</gene>
<protein>
    <submittedName>
        <fullName evidence="1">I78 family peptidase inhibitor</fullName>
    </submittedName>
</protein>
<comment type="caution">
    <text evidence="1">The sequence shown here is derived from an EMBL/GenBank/DDBJ whole genome shotgun (WGS) entry which is preliminary data.</text>
</comment>
<reference evidence="2" key="1">
    <citation type="submission" date="2023-07" db="EMBL/GenBank/DDBJ databases">
        <title>Paracoccus sp. MBLB3053 whole genome sequence.</title>
        <authorList>
            <person name="Hwang C.Y."/>
            <person name="Cho E.-S."/>
            <person name="Seo M.-J."/>
        </authorList>
    </citation>
    <scope>NUCLEOTIDE SEQUENCE [LARGE SCALE GENOMIC DNA]</scope>
    <source>
        <strain evidence="2">MBLB3053</strain>
    </source>
</reference>
<dbReference type="Gene3D" id="3.30.10.10">
    <property type="entry name" value="Trypsin Inhibitor V, subunit A"/>
    <property type="match status" value="1"/>
</dbReference>
<sequence length="90" mass="9431">MYPVAALLALSLVTLTGCTNVASSADAKVDCGAEALRGLVGQPRAVLEQVDLPEGSRVIGAKQAVTMDFRPTRLNVEIGADDRIARLGCY</sequence>
<organism evidence="1 2">
    <name type="scientific">Paracoccus aurantius</name>
    <dbReference type="NCBI Taxonomy" id="3073814"/>
    <lineage>
        <taxon>Bacteria</taxon>
        <taxon>Pseudomonadati</taxon>
        <taxon>Pseudomonadota</taxon>
        <taxon>Alphaproteobacteria</taxon>
        <taxon>Rhodobacterales</taxon>
        <taxon>Paracoccaceae</taxon>
        <taxon>Paracoccus</taxon>
    </lineage>
</organism>
<evidence type="ECO:0000313" key="2">
    <source>
        <dbReference type="Proteomes" id="UP001269144"/>
    </source>
</evidence>
<name>A0ABU2HQV9_9RHOB</name>
<dbReference type="Pfam" id="PF11720">
    <property type="entry name" value="Inhibitor_I78"/>
    <property type="match status" value="1"/>
</dbReference>
<keyword evidence="2" id="KW-1185">Reference proteome</keyword>
<dbReference type="InterPro" id="IPR021719">
    <property type="entry name" value="Prot_inh_I78"/>
</dbReference>
<dbReference type="RefSeq" id="WP_311159142.1">
    <property type="nucleotide sequence ID" value="NZ_JAVQLW010000001.1"/>
</dbReference>